<organism evidence="7 8">
    <name type="scientific">Proteiniphilum acetatigenes</name>
    <dbReference type="NCBI Taxonomy" id="294710"/>
    <lineage>
        <taxon>Bacteria</taxon>
        <taxon>Pseudomonadati</taxon>
        <taxon>Bacteroidota</taxon>
        <taxon>Bacteroidia</taxon>
        <taxon>Bacteroidales</taxon>
        <taxon>Dysgonomonadaceae</taxon>
        <taxon>Proteiniphilum</taxon>
    </lineage>
</organism>
<keyword evidence="4" id="KW-0010">Activator</keyword>
<dbReference type="PANTHER" id="PTHR30346:SF26">
    <property type="entry name" value="HYDROGEN PEROXIDE-INDUCIBLE GENES ACTIVATOR"/>
    <property type="match status" value="1"/>
</dbReference>
<comment type="caution">
    <text evidence="7">The sequence shown here is derived from an EMBL/GenBank/DDBJ whole genome shotgun (WGS) entry which is preliminary data.</text>
</comment>
<keyword evidence="2" id="KW-0805">Transcription regulation</keyword>
<sequence>MNIQQLEYIVAVDNYRHFSKAAEASFVTQPTLSMMIQKLEDELGVKIFDRSQLPVQPTEIGTRVINQARLALAQVNQIKEIIQEEKGIVKGVFRLAIIPTISPYLLPKLMQVHRDNNYDIRIVISELTTGQIIKGLSNDSIDGAILATPLKEQGIIEHPIYYEQFLAYVSPREKALYAKTSLEESDLTTARLWLLDEVHCFRTQILHLCNMKKRRNNQSIFSYEAGSIDTLINIVDQNEGLTVIPEMALSNLSETQRKNVRPFRNNTPVREVSLITRKEFFRERLLNILIDEIKAAVPRSLQDESMKKYVVPL</sequence>
<dbReference type="FunFam" id="1.10.10.10:FF:000001">
    <property type="entry name" value="LysR family transcriptional regulator"/>
    <property type="match status" value="1"/>
</dbReference>
<feature type="domain" description="HTH lysR-type" evidence="6">
    <location>
        <begin position="1"/>
        <end position="58"/>
    </location>
</feature>
<proteinExistence type="inferred from homology"/>
<evidence type="ECO:0000256" key="2">
    <source>
        <dbReference type="ARBA" id="ARBA00023015"/>
    </source>
</evidence>
<dbReference type="Proteomes" id="UP000053860">
    <property type="component" value="Unassembled WGS sequence"/>
</dbReference>
<dbReference type="CDD" id="cd08411">
    <property type="entry name" value="PBP2_OxyR"/>
    <property type="match status" value="1"/>
</dbReference>
<dbReference type="SUPFAM" id="SSF53850">
    <property type="entry name" value="Periplasmic binding protein-like II"/>
    <property type="match status" value="1"/>
</dbReference>
<evidence type="ECO:0000256" key="1">
    <source>
        <dbReference type="ARBA" id="ARBA00009437"/>
    </source>
</evidence>
<evidence type="ECO:0000256" key="4">
    <source>
        <dbReference type="ARBA" id="ARBA00023159"/>
    </source>
</evidence>
<dbReference type="GO" id="GO:0003677">
    <property type="term" value="F:DNA binding"/>
    <property type="evidence" value="ECO:0007669"/>
    <property type="project" value="UniProtKB-KW"/>
</dbReference>
<dbReference type="Gene3D" id="1.10.10.10">
    <property type="entry name" value="Winged helix-like DNA-binding domain superfamily/Winged helix DNA-binding domain"/>
    <property type="match status" value="1"/>
</dbReference>
<reference evidence="8" key="1">
    <citation type="journal article" date="2015" name="MBio">
        <title>Genome-Resolved Metagenomic Analysis Reveals Roles for Candidate Phyla and Other Microbial Community Members in Biogeochemical Transformations in Oil Reservoirs.</title>
        <authorList>
            <person name="Hu P."/>
            <person name="Tom L."/>
            <person name="Singh A."/>
            <person name="Thomas B.C."/>
            <person name="Baker B.J."/>
            <person name="Piceno Y.M."/>
            <person name="Andersen G.L."/>
            <person name="Banfield J.F."/>
        </authorList>
    </citation>
    <scope>NUCLEOTIDE SEQUENCE [LARGE SCALE GENOMIC DNA]</scope>
</reference>
<dbReference type="PATRIC" id="fig|294710.3.peg.1038"/>
<dbReference type="Gene3D" id="3.40.190.10">
    <property type="entry name" value="Periplasmic binding protein-like II"/>
    <property type="match status" value="2"/>
</dbReference>
<dbReference type="PROSITE" id="PS50931">
    <property type="entry name" value="HTH_LYSR"/>
    <property type="match status" value="1"/>
</dbReference>
<dbReference type="PANTHER" id="PTHR30346">
    <property type="entry name" value="TRANSCRIPTIONAL DUAL REGULATOR HCAR-RELATED"/>
    <property type="match status" value="1"/>
</dbReference>
<evidence type="ECO:0000259" key="6">
    <source>
        <dbReference type="PROSITE" id="PS50931"/>
    </source>
</evidence>
<dbReference type="InterPro" id="IPR036390">
    <property type="entry name" value="WH_DNA-bd_sf"/>
</dbReference>
<accession>A0A124FXC8</accession>
<keyword evidence="5" id="KW-0804">Transcription</keyword>
<dbReference type="AlphaFoldDB" id="A0A124FXC8"/>
<protein>
    <recommendedName>
        <fullName evidence="6">HTH lysR-type domain-containing protein</fullName>
    </recommendedName>
</protein>
<dbReference type="GO" id="GO:0003700">
    <property type="term" value="F:DNA-binding transcription factor activity"/>
    <property type="evidence" value="ECO:0007669"/>
    <property type="project" value="InterPro"/>
</dbReference>
<dbReference type="GO" id="GO:0032993">
    <property type="term" value="C:protein-DNA complex"/>
    <property type="evidence" value="ECO:0007669"/>
    <property type="project" value="TreeGrafter"/>
</dbReference>
<dbReference type="SUPFAM" id="SSF46785">
    <property type="entry name" value="Winged helix' DNA-binding domain"/>
    <property type="match status" value="1"/>
</dbReference>
<dbReference type="EMBL" id="LGGN01000118">
    <property type="protein sequence ID" value="KUK77635.1"/>
    <property type="molecule type" value="Genomic_DNA"/>
</dbReference>
<dbReference type="InterPro" id="IPR000847">
    <property type="entry name" value="LysR_HTH_N"/>
</dbReference>
<keyword evidence="3" id="KW-0238">DNA-binding</keyword>
<gene>
    <name evidence="7" type="ORF">XD92_0731</name>
</gene>
<dbReference type="PRINTS" id="PR00039">
    <property type="entry name" value="HTHLYSR"/>
</dbReference>
<dbReference type="Pfam" id="PF03466">
    <property type="entry name" value="LysR_substrate"/>
    <property type="match status" value="1"/>
</dbReference>
<dbReference type="InterPro" id="IPR036388">
    <property type="entry name" value="WH-like_DNA-bd_sf"/>
</dbReference>
<evidence type="ECO:0000256" key="5">
    <source>
        <dbReference type="ARBA" id="ARBA00023163"/>
    </source>
</evidence>
<dbReference type="InterPro" id="IPR005119">
    <property type="entry name" value="LysR_subst-bd"/>
</dbReference>
<evidence type="ECO:0000313" key="8">
    <source>
        <dbReference type="Proteomes" id="UP000053860"/>
    </source>
</evidence>
<name>A0A124FXC8_9BACT</name>
<dbReference type="STRING" id="1123008.GCA_000380985_01697"/>
<dbReference type="Pfam" id="PF00126">
    <property type="entry name" value="HTH_1"/>
    <property type="match status" value="1"/>
</dbReference>
<comment type="similarity">
    <text evidence="1">Belongs to the LysR transcriptional regulatory family.</text>
</comment>
<evidence type="ECO:0000313" key="7">
    <source>
        <dbReference type="EMBL" id="KUK77635.1"/>
    </source>
</evidence>
<evidence type="ECO:0000256" key="3">
    <source>
        <dbReference type="ARBA" id="ARBA00023125"/>
    </source>
</evidence>